<evidence type="ECO:0008006" key="4">
    <source>
        <dbReference type="Google" id="ProtNLM"/>
    </source>
</evidence>
<dbReference type="PANTHER" id="PTHR46033">
    <property type="entry name" value="PROTEIN MAIN-LIKE 2"/>
    <property type="match status" value="1"/>
</dbReference>
<evidence type="ECO:0000256" key="1">
    <source>
        <dbReference type="SAM" id="MobiDB-lite"/>
    </source>
</evidence>
<dbReference type="PANTHER" id="PTHR46033:SF8">
    <property type="entry name" value="PROTEIN MAINTENANCE OF MERISTEMS-LIKE"/>
    <property type="match status" value="1"/>
</dbReference>
<dbReference type="AlphaFoldDB" id="A0A7J7L8M7"/>
<feature type="region of interest" description="Disordered" evidence="1">
    <location>
        <begin position="341"/>
        <end position="381"/>
    </location>
</feature>
<gene>
    <name evidence="2" type="ORF">GIB67_010721</name>
</gene>
<evidence type="ECO:0000313" key="2">
    <source>
        <dbReference type="EMBL" id="KAF6138995.1"/>
    </source>
</evidence>
<dbReference type="GO" id="GO:0010073">
    <property type="term" value="P:meristem maintenance"/>
    <property type="evidence" value="ECO:0007669"/>
    <property type="project" value="InterPro"/>
</dbReference>
<feature type="compositionally biased region" description="Basic and acidic residues" evidence="1">
    <location>
        <begin position="356"/>
        <end position="369"/>
    </location>
</feature>
<comment type="caution">
    <text evidence="2">The sequence shown here is derived from an EMBL/GenBank/DDBJ whole genome shotgun (WGS) entry which is preliminary data.</text>
</comment>
<keyword evidence="3" id="KW-1185">Reference proteome</keyword>
<dbReference type="Proteomes" id="UP000541444">
    <property type="component" value="Unassembled WGS sequence"/>
</dbReference>
<dbReference type="InterPro" id="IPR044824">
    <property type="entry name" value="MAIN-like"/>
</dbReference>
<organism evidence="2 3">
    <name type="scientific">Kingdonia uniflora</name>
    <dbReference type="NCBI Taxonomy" id="39325"/>
    <lineage>
        <taxon>Eukaryota</taxon>
        <taxon>Viridiplantae</taxon>
        <taxon>Streptophyta</taxon>
        <taxon>Embryophyta</taxon>
        <taxon>Tracheophyta</taxon>
        <taxon>Spermatophyta</taxon>
        <taxon>Magnoliopsida</taxon>
        <taxon>Ranunculales</taxon>
        <taxon>Circaeasteraceae</taxon>
        <taxon>Kingdonia</taxon>
    </lineage>
</organism>
<reference evidence="2 3" key="1">
    <citation type="journal article" date="2020" name="IScience">
        <title>Genome Sequencing of the Endangered Kingdonia uniflora (Circaeasteraceae, Ranunculales) Reveals Potential Mechanisms of Evolutionary Specialization.</title>
        <authorList>
            <person name="Sun Y."/>
            <person name="Deng T."/>
            <person name="Zhang A."/>
            <person name="Moore M.J."/>
            <person name="Landis J.B."/>
            <person name="Lin N."/>
            <person name="Zhang H."/>
            <person name="Zhang X."/>
            <person name="Huang J."/>
            <person name="Zhang X."/>
            <person name="Sun H."/>
            <person name="Wang H."/>
        </authorList>
    </citation>
    <scope>NUCLEOTIDE SEQUENCE [LARGE SCALE GENOMIC DNA]</scope>
    <source>
        <strain evidence="2">TB1705</strain>
        <tissue evidence="2">Leaf</tissue>
    </source>
</reference>
<dbReference type="EMBL" id="JACGCM010002535">
    <property type="protein sequence ID" value="KAF6138995.1"/>
    <property type="molecule type" value="Genomic_DNA"/>
</dbReference>
<evidence type="ECO:0000313" key="3">
    <source>
        <dbReference type="Proteomes" id="UP000541444"/>
    </source>
</evidence>
<name>A0A7J7L8M7_9MAGN</name>
<protein>
    <recommendedName>
        <fullName evidence="4">Aminotransferase-like plant mobile domain-containing protein</fullName>
    </recommendedName>
</protein>
<accession>A0A7J7L8M7</accession>
<sequence length="381" mass="42195">MLTSLSIGRYLTQEPYDDAWSILSNARQLLPNNDSNYIKSGNVSILYLRTYLTTAADREDDITIARDFILFMMGHLWFQTTNDTVPLGYLAAVADLDEAAQFDWGSPILASLYHGLNTAVMTGGAITGFAQLLTTITWESWFDSVKLLSRKMMPLQVPSENCEYYLGDRCWRQLTGEARIPLDPPLSMSPHISPTALQKIRQAGFLDCKQFVIGEERGTYASYWAEQTSEVGHLLIDSQRMGNIDMFGPTALRAGITPVVVTSASIHSLSQDFSLPGKAEGPGPGAVAPGSWYAATCPIESARDARRLLELTDENDTLRRYLDSIDEQLYTDDLHLRRGRDVRAEPLPAGGGARTRQRESSLRTREGGTSRRGRGTGDDSE</sequence>
<proteinExistence type="predicted"/>